<feature type="region of interest" description="Disordered" evidence="1">
    <location>
        <begin position="82"/>
        <end position="104"/>
    </location>
</feature>
<proteinExistence type="predicted"/>
<protein>
    <recommendedName>
        <fullName evidence="3">DUF4220 domain-containing protein</fullName>
    </recommendedName>
</protein>
<dbReference type="PANTHER" id="PTHR31325">
    <property type="entry name" value="OS01G0798800 PROTEIN-RELATED"/>
    <property type="match status" value="1"/>
</dbReference>
<dbReference type="InterPro" id="IPR025315">
    <property type="entry name" value="DUF4220"/>
</dbReference>
<dbReference type="EMBL" id="RWGY01000007">
    <property type="protein sequence ID" value="TVU40206.1"/>
    <property type="molecule type" value="Genomic_DNA"/>
</dbReference>
<feature type="domain" description="DUF4220" evidence="3">
    <location>
        <begin position="50"/>
        <end position="440"/>
    </location>
</feature>
<feature type="transmembrane region" description="Helical" evidence="2">
    <location>
        <begin position="372"/>
        <end position="395"/>
    </location>
</feature>
<feature type="region of interest" description="Disordered" evidence="1">
    <location>
        <begin position="476"/>
        <end position="497"/>
    </location>
</feature>
<feature type="transmembrane region" description="Helical" evidence="2">
    <location>
        <begin position="16"/>
        <end position="35"/>
    </location>
</feature>
<dbReference type="OrthoDB" id="769871at2759"/>
<gene>
    <name evidence="4" type="ORF">EJB05_13657</name>
</gene>
<sequence length="497" mass="54562">MGFNPPVPQNDSDWEIRVAVLLSLLLQIFLIFVGPMRKRTSHPFPRFLVWSCYLLADWVADLALGLMLNNMGNIGGGGGGNSSSSFGSSNKRGGGGGANVGSPPGNNGNGGSPIIFAFWTPFLLLHLGGPDTITAYSLEDNELWLRHLIGLAFELFSALVIFGCSLHGNPMIHATVLMFVVGIVKYGERTYSLYSGSVDGFRDKILDDPDPGPNYAKLMTEFDAKKNGGLAVEIVIADGEANKAQADAEREETQRLVVQSNKSVEARAYDFFLTFRRLFVNLILSFKERRQSQAFFVEKEDLKPSQAFEVIEVELNFIYDMVYTKAPVAHSMAGWVPVGWLLRGLCSCCLLASLIIFFFLPKAPHGIRHVDVAITYALLLGGLVLDAAALLMLLFSNRVTVYLETHRPLAWVARLTGKVARCWRTRRWSGKTSQMSLISYALGKPDQFNRVVQCSRCLIKLAGRLDFVDDLVSSGASPPHQAGRDAANSQAHPAPNT</sequence>
<feature type="transmembrane region" description="Helical" evidence="2">
    <location>
        <begin position="47"/>
        <end position="68"/>
    </location>
</feature>
<keyword evidence="2" id="KW-0472">Membrane</keyword>
<dbReference type="Gramene" id="TVU40206">
    <property type="protein sequence ID" value="TVU40206"/>
    <property type="gene ID" value="EJB05_13657"/>
</dbReference>
<keyword evidence="2" id="KW-0812">Transmembrane</keyword>
<feature type="transmembrane region" description="Helical" evidence="2">
    <location>
        <begin position="144"/>
        <end position="164"/>
    </location>
</feature>
<organism evidence="4 5">
    <name type="scientific">Eragrostis curvula</name>
    <name type="common">weeping love grass</name>
    <dbReference type="NCBI Taxonomy" id="38414"/>
    <lineage>
        <taxon>Eukaryota</taxon>
        <taxon>Viridiplantae</taxon>
        <taxon>Streptophyta</taxon>
        <taxon>Embryophyta</taxon>
        <taxon>Tracheophyta</taxon>
        <taxon>Spermatophyta</taxon>
        <taxon>Magnoliopsida</taxon>
        <taxon>Liliopsida</taxon>
        <taxon>Poales</taxon>
        <taxon>Poaceae</taxon>
        <taxon>PACMAD clade</taxon>
        <taxon>Chloridoideae</taxon>
        <taxon>Eragrostideae</taxon>
        <taxon>Eragrostidinae</taxon>
        <taxon>Eragrostis</taxon>
    </lineage>
</organism>
<name>A0A5J9VX37_9POAL</name>
<evidence type="ECO:0000256" key="2">
    <source>
        <dbReference type="SAM" id="Phobius"/>
    </source>
</evidence>
<evidence type="ECO:0000259" key="3">
    <source>
        <dbReference type="Pfam" id="PF13968"/>
    </source>
</evidence>
<feature type="compositionally biased region" description="Low complexity" evidence="1">
    <location>
        <begin position="82"/>
        <end position="91"/>
    </location>
</feature>
<dbReference type="AlphaFoldDB" id="A0A5J9VX37"/>
<keyword evidence="2" id="KW-1133">Transmembrane helix</keyword>
<comment type="caution">
    <text evidence="4">The sequence shown here is derived from an EMBL/GenBank/DDBJ whole genome shotgun (WGS) entry which is preliminary data.</text>
</comment>
<feature type="compositionally biased region" description="Polar residues" evidence="1">
    <location>
        <begin position="487"/>
        <end position="497"/>
    </location>
</feature>
<dbReference type="Pfam" id="PF13968">
    <property type="entry name" value="DUF4220"/>
    <property type="match status" value="1"/>
</dbReference>
<dbReference type="Proteomes" id="UP000324897">
    <property type="component" value="Chromosome 4"/>
</dbReference>
<feature type="transmembrane region" description="Helical" evidence="2">
    <location>
        <begin position="340"/>
        <end position="360"/>
    </location>
</feature>
<accession>A0A5J9VX37</accession>
<keyword evidence="5" id="KW-1185">Reference proteome</keyword>
<evidence type="ECO:0000313" key="5">
    <source>
        <dbReference type="Proteomes" id="UP000324897"/>
    </source>
</evidence>
<feature type="non-terminal residue" evidence="4">
    <location>
        <position position="1"/>
    </location>
</feature>
<reference evidence="4 5" key="1">
    <citation type="journal article" date="2019" name="Sci. Rep.">
        <title>A high-quality genome of Eragrostis curvula grass provides insights into Poaceae evolution and supports new strategies to enhance forage quality.</title>
        <authorList>
            <person name="Carballo J."/>
            <person name="Santos B.A.C.M."/>
            <person name="Zappacosta D."/>
            <person name="Garbus I."/>
            <person name="Selva J.P."/>
            <person name="Gallo C.A."/>
            <person name="Diaz A."/>
            <person name="Albertini E."/>
            <person name="Caccamo M."/>
            <person name="Echenique V."/>
        </authorList>
    </citation>
    <scope>NUCLEOTIDE SEQUENCE [LARGE SCALE GENOMIC DNA]</scope>
    <source>
        <strain evidence="5">cv. Victoria</strain>
        <tissue evidence="4">Leaf</tissue>
    </source>
</reference>
<evidence type="ECO:0000313" key="4">
    <source>
        <dbReference type="EMBL" id="TVU40206.1"/>
    </source>
</evidence>
<evidence type="ECO:0000256" key="1">
    <source>
        <dbReference type="SAM" id="MobiDB-lite"/>
    </source>
</evidence>